<gene>
    <name evidence="2" type="ORF">SAMN04488136_104123</name>
</gene>
<sequence length="134" mass="15516">MKIKSRKIILLFLFMSDVAMSYPMKDLYNTLDVTSFNSSLMPGIEPKDRYEYKTFKDINQPATTITEDEIIIDSEDWRYSLKVIKAKGSDLYVCFSDKAKVGSYDAQSPLVIRKYNDIYMATARETAVCEEYAR</sequence>
<reference evidence="2 3" key="1">
    <citation type="submission" date="2016-10" db="EMBL/GenBank/DDBJ databases">
        <authorList>
            <person name="de Groot N.N."/>
        </authorList>
    </citation>
    <scope>NUCLEOTIDE SEQUENCE [LARGE SCALE GENOMIC DNA]</scope>
    <source>
        <strain evidence="2 3">CGMCC 1.10228</strain>
    </source>
</reference>
<keyword evidence="3" id="KW-1185">Reference proteome</keyword>
<keyword evidence="1" id="KW-0732">Signal</keyword>
<evidence type="ECO:0000313" key="3">
    <source>
        <dbReference type="Proteomes" id="UP000198854"/>
    </source>
</evidence>
<name>A0A1G7XZA3_9VIBR</name>
<evidence type="ECO:0000256" key="1">
    <source>
        <dbReference type="SAM" id="SignalP"/>
    </source>
</evidence>
<feature type="chain" id="PRO_5011517866" evidence="1">
    <location>
        <begin position="22"/>
        <end position="134"/>
    </location>
</feature>
<dbReference type="Proteomes" id="UP000198854">
    <property type="component" value="Unassembled WGS sequence"/>
</dbReference>
<protein>
    <submittedName>
        <fullName evidence="2">Pesticin immunity protein</fullName>
    </submittedName>
</protein>
<proteinExistence type="predicted"/>
<dbReference type="AlphaFoldDB" id="A0A1G7XZA3"/>
<feature type="signal peptide" evidence="1">
    <location>
        <begin position="1"/>
        <end position="21"/>
    </location>
</feature>
<evidence type="ECO:0000313" key="2">
    <source>
        <dbReference type="EMBL" id="SDG89504.1"/>
    </source>
</evidence>
<organism evidence="2 3">
    <name type="scientific">Vibrio xiamenensis</name>
    <dbReference type="NCBI Taxonomy" id="861298"/>
    <lineage>
        <taxon>Bacteria</taxon>
        <taxon>Pseudomonadati</taxon>
        <taxon>Pseudomonadota</taxon>
        <taxon>Gammaproteobacteria</taxon>
        <taxon>Vibrionales</taxon>
        <taxon>Vibrionaceae</taxon>
        <taxon>Vibrio</taxon>
    </lineage>
</organism>
<dbReference type="EMBL" id="FNDD01000004">
    <property type="protein sequence ID" value="SDG89504.1"/>
    <property type="molecule type" value="Genomic_DNA"/>
</dbReference>
<accession>A0A1G7XZA3</accession>